<dbReference type="InterPro" id="IPR029442">
    <property type="entry name" value="GyrI-like"/>
</dbReference>
<sequence>MLFIEKGFFWKKTNIFNGISSSWIIVKRGEGILQKTIAVELIEVAPFKALAKRTGMTPDKSGTRVAWSNLTAQVPLKDARLTDGPSAYVFIPQDQWSKQVDTLWVGLAVSEFGDVPDGIESLVVRGGLCASARVYGNEAHMWRVYDAMFTWLEQSPEYELDRREGVFGLETVPLEPLNALTIPYAEIETFDFTMLYPVRKKSGL</sequence>
<protein>
    <recommendedName>
        <fullName evidence="1">GyrI-like small molecule binding domain-containing protein</fullName>
    </recommendedName>
</protein>
<dbReference type="Pfam" id="PF06445">
    <property type="entry name" value="GyrI-like"/>
    <property type="match status" value="1"/>
</dbReference>
<comment type="caution">
    <text evidence="2">The sequence shown here is derived from an EMBL/GenBank/DDBJ whole genome shotgun (WGS) entry which is preliminary data.</text>
</comment>
<organism evidence="2 3">
    <name type="scientific">Paenibacillus phytorum</name>
    <dbReference type="NCBI Taxonomy" id="2654977"/>
    <lineage>
        <taxon>Bacteria</taxon>
        <taxon>Bacillati</taxon>
        <taxon>Bacillota</taxon>
        <taxon>Bacilli</taxon>
        <taxon>Bacillales</taxon>
        <taxon>Paenibacillaceae</taxon>
        <taxon>Paenibacillus</taxon>
    </lineage>
</organism>
<proteinExistence type="predicted"/>
<evidence type="ECO:0000259" key="1">
    <source>
        <dbReference type="Pfam" id="PF06445"/>
    </source>
</evidence>
<dbReference type="EMBL" id="WHOA01000234">
    <property type="protein sequence ID" value="NOU75835.1"/>
    <property type="molecule type" value="Genomic_DNA"/>
</dbReference>
<dbReference type="InterPro" id="IPR011256">
    <property type="entry name" value="Reg_factor_effector_dom_sf"/>
</dbReference>
<keyword evidence="3" id="KW-1185">Reference proteome</keyword>
<dbReference type="Gene3D" id="3.20.80.10">
    <property type="entry name" value="Regulatory factor, effector binding domain"/>
    <property type="match status" value="1"/>
</dbReference>
<accession>A0ABX1Y4L7</accession>
<name>A0ABX1Y4L7_9BACL</name>
<reference evidence="2 3" key="1">
    <citation type="submission" date="2019-10" db="EMBL/GenBank/DDBJ databases">
        <title>Description of Paenibacillus terrestris sp. nov.</title>
        <authorList>
            <person name="Carlier A."/>
            <person name="Qi S."/>
        </authorList>
    </citation>
    <scope>NUCLEOTIDE SEQUENCE [LARGE SCALE GENOMIC DNA]</scope>
    <source>
        <strain evidence="2 3">LMG 31458</strain>
    </source>
</reference>
<evidence type="ECO:0000313" key="2">
    <source>
        <dbReference type="EMBL" id="NOU75835.1"/>
    </source>
</evidence>
<evidence type="ECO:0000313" key="3">
    <source>
        <dbReference type="Proteomes" id="UP000616779"/>
    </source>
</evidence>
<dbReference type="SUPFAM" id="SSF55136">
    <property type="entry name" value="Probable bacterial effector-binding domain"/>
    <property type="match status" value="1"/>
</dbReference>
<gene>
    <name evidence="2" type="ORF">GC098_31540</name>
</gene>
<dbReference type="Proteomes" id="UP000616779">
    <property type="component" value="Unassembled WGS sequence"/>
</dbReference>
<feature type="domain" description="GyrI-like small molecule binding" evidence="1">
    <location>
        <begin position="39"/>
        <end position="157"/>
    </location>
</feature>